<feature type="active site" description="Proton acceptor" evidence="4">
    <location>
        <position position="81"/>
    </location>
</feature>
<dbReference type="AlphaFoldDB" id="A0A316FLX8"/>
<dbReference type="GO" id="GO:0009117">
    <property type="term" value="P:nucleotide metabolic process"/>
    <property type="evidence" value="ECO:0007669"/>
    <property type="project" value="UniProtKB-KW"/>
</dbReference>
<evidence type="ECO:0000313" key="6">
    <source>
        <dbReference type="Proteomes" id="UP000245790"/>
    </source>
</evidence>
<keyword evidence="4" id="KW-0963">Cytoplasm</keyword>
<comment type="caution">
    <text evidence="4">Lacks conserved residue(s) required for the propagation of feature annotation.</text>
</comment>
<evidence type="ECO:0000256" key="4">
    <source>
        <dbReference type="HAMAP-Rule" id="MF_00528"/>
    </source>
</evidence>
<dbReference type="NCBIfam" id="TIGR00172">
    <property type="entry name" value="maf"/>
    <property type="match status" value="1"/>
</dbReference>
<dbReference type="HAMAP" id="MF_00528">
    <property type="entry name" value="Maf"/>
    <property type="match status" value="1"/>
</dbReference>
<dbReference type="Proteomes" id="UP000245790">
    <property type="component" value="Unassembled WGS sequence"/>
</dbReference>
<dbReference type="EC" id="3.6.1.-" evidence="4"/>
<proteinExistence type="inferred from homology"/>
<protein>
    <recommendedName>
        <fullName evidence="4">7-methyl-GTP pyrophosphatase</fullName>
        <shortName evidence="4">m(7)GTP pyrophosphatase</shortName>
        <ecNumber evidence="4">3.6.1.-</ecNumber>
    </recommendedName>
</protein>
<feature type="site" description="Important for substrate specificity" evidence="4">
    <location>
        <position position="11"/>
    </location>
</feature>
<evidence type="ECO:0000256" key="3">
    <source>
        <dbReference type="ARBA" id="ARBA00023080"/>
    </source>
</evidence>
<reference evidence="5 6" key="1">
    <citation type="submission" date="2018-05" db="EMBL/GenBank/DDBJ databases">
        <title>Genomic Encyclopedia of Type Strains, Phase IV (KMG-IV): sequencing the most valuable type-strain genomes for metagenomic binning, comparative biology and taxonomic classification.</title>
        <authorList>
            <person name="Goeker M."/>
        </authorList>
    </citation>
    <scope>NUCLEOTIDE SEQUENCE [LARGE SCALE GENOMIC DNA]</scope>
    <source>
        <strain evidence="5 6">DSM 25350</strain>
    </source>
</reference>
<evidence type="ECO:0000256" key="1">
    <source>
        <dbReference type="ARBA" id="ARBA00001968"/>
    </source>
</evidence>
<dbReference type="GO" id="GO:0047429">
    <property type="term" value="F:nucleoside triphosphate diphosphatase activity"/>
    <property type="evidence" value="ECO:0007669"/>
    <property type="project" value="InterPro"/>
</dbReference>
<comment type="cofactor">
    <cofactor evidence="1 4">
        <name>a divalent metal cation</name>
        <dbReference type="ChEBI" id="CHEBI:60240"/>
    </cofactor>
</comment>
<name>A0A316FLX8_9GAMM</name>
<keyword evidence="3 4" id="KW-0546">Nucleotide metabolism</keyword>
<dbReference type="InterPro" id="IPR003697">
    <property type="entry name" value="Maf-like"/>
</dbReference>
<comment type="caution">
    <text evidence="5">The sequence shown here is derived from an EMBL/GenBank/DDBJ whole genome shotgun (WGS) entry which is preliminary data.</text>
</comment>
<evidence type="ECO:0000256" key="2">
    <source>
        <dbReference type="ARBA" id="ARBA00022801"/>
    </source>
</evidence>
<comment type="similarity">
    <text evidence="4">Belongs to the Maf family. YceF subfamily.</text>
</comment>
<organism evidence="5 6">
    <name type="scientific">Pleionea mediterranea</name>
    <dbReference type="NCBI Taxonomy" id="523701"/>
    <lineage>
        <taxon>Bacteria</taxon>
        <taxon>Pseudomonadati</taxon>
        <taxon>Pseudomonadota</taxon>
        <taxon>Gammaproteobacteria</taxon>
        <taxon>Oceanospirillales</taxon>
        <taxon>Pleioneaceae</taxon>
        <taxon>Pleionea</taxon>
    </lineage>
</organism>
<comment type="subcellular location">
    <subcellularLocation>
        <location evidence="4">Cytoplasm</location>
    </subcellularLocation>
</comment>
<dbReference type="PANTHER" id="PTHR43213">
    <property type="entry name" value="BIFUNCTIONAL DTTP/UTP PYROPHOSPHATASE/METHYLTRANSFERASE PROTEIN-RELATED"/>
    <property type="match status" value="1"/>
</dbReference>
<dbReference type="SUPFAM" id="SSF52972">
    <property type="entry name" value="ITPase-like"/>
    <property type="match status" value="1"/>
</dbReference>
<sequence>MSIILASSSPYRAAQLKQLGINPEIIPANIDETMLSNESAEATAARLAKQKAKAVLSLRADASQPILNSDGSTPDIIIGSDQVACLNDEQLGKPLTHANAVIQLSKMSGQQVCFYTALCVYSMKHQTPYQYTDITRVTFRNLSRLEIEQYLDKEQPYHCAGSFKCEGLGISLFQSIETKDPSALIGLPLISVNLALLNFGVNVLEL</sequence>
<feature type="site" description="Important for substrate specificity" evidence="4">
    <location>
        <position position="166"/>
    </location>
</feature>
<dbReference type="GO" id="GO:0005737">
    <property type="term" value="C:cytoplasm"/>
    <property type="evidence" value="ECO:0007669"/>
    <property type="project" value="UniProtKB-SubCell"/>
</dbReference>
<dbReference type="RefSeq" id="WP_109764075.1">
    <property type="nucleotide sequence ID" value="NZ_QGGU01000008.1"/>
</dbReference>
<dbReference type="OrthoDB" id="9813694at2"/>
<dbReference type="EMBL" id="QGGU01000008">
    <property type="protein sequence ID" value="PWK49283.1"/>
    <property type="molecule type" value="Genomic_DNA"/>
</dbReference>
<dbReference type="Gene3D" id="3.90.950.10">
    <property type="match status" value="1"/>
</dbReference>
<comment type="function">
    <text evidence="4">Nucleoside triphosphate pyrophosphatase that hydrolyzes 7-methyl-GTP (m(7)GTP). May have a dual role in cell division arrest and in preventing the incorporation of modified nucleotides into cellular nucleic acids.</text>
</comment>
<dbReference type="CDD" id="cd00555">
    <property type="entry name" value="Maf"/>
    <property type="match status" value="1"/>
</dbReference>
<comment type="catalytic activity">
    <reaction evidence="4">
        <text>N(7)-methyl-GTP + H2O = N(7)-methyl-GMP + diphosphate + H(+)</text>
        <dbReference type="Rhea" id="RHEA:58744"/>
        <dbReference type="ChEBI" id="CHEBI:15377"/>
        <dbReference type="ChEBI" id="CHEBI:15378"/>
        <dbReference type="ChEBI" id="CHEBI:33019"/>
        <dbReference type="ChEBI" id="CHEBI:58285"/>
        <dbReference type="ChEBI" id="CHEBI:87133"/>
    </reaction>
</comment>
<dbReference type="PIRSF" id="PIRSF006305">
    <property type="entry name" value="Maf"/>
    <property type="match status" value="1"/>
</dbReference>
<keyword evidence="2 4" id="KW-0378">Hydrolase</keyword>
<gene>
    <name evidence="5" type="ORF">C8D97_108193</name>
</gene>
<dbReference type="PANTHER" id="PTHR43213:SF5">
    <property type="entry name" value="BIFUNCTIONAL DTTP_UTP PYROPHOSPHATASE_METHYLTRANSFERASE PROTEIN-RELATED"/>
    <property type="match status" value="1"/>
</dbReference>
<dbReference type="InterPro" id="IPR029001">
    <property type="entry name" value="ITPase-like_fam"/>
</dbReference>
<evidence type="ECO:0000313" key="5">
    <source>
        <dbReference type="EMBL" id="PWK49283.1"/>
    </source>
</evidence>
<accession>A0A316FLX8</accession>
<keyword evidence="6" id="KW-1185">Reference proteome</keyword>
<dbReference type="Pfam" id="PF02545">
    <property type="entry name" value="Maf"/>
    <property type="match status" value="1"/>
</dbReference>
<feature type="site" description="Important for substrate specificity" evidence="4">
    <location>
        <position position="82"/>
    </location>
</feature>